<organism evidence="2 3">
    <name type="scientific">Allacma fusca</name>
    <dbReference type="NCBI Taxonomy" id="39272"/>
    <lineage>
        <taxon>Eukaryota</taxon>
        <taxon>Metazoa</taxon>
        <taxon>Ecdysozoa</taxon>
        <taxon>Arthropoda</taxon>
        <taxon>Hexapoda</taxon>
        <taxon>Collembola</taxon>
        <taxon>Symphypleona</taxon>
        <taxon>Sminthuridae</taxon>
        <taxon>Allacma</taxon>
    </lineage>
</organism>
<gene>
    <name evidence="2" type="ORF">AFUS01_LOCUS46961</name>
</gene>
<keyword evidence="1" id="KW-0732">Signal</keyword>
<evidence type="ECO:0000313" key="3">
    <source>
        <dbReference type="Proteomes" id="UP000708208"/>
    </source>
</evidence>
<dbReference type="Proteomes" id="UP000708208">
    <property type="component" value="Unassembled WGS sequence"/>
</dbReference>
<evidence type="ECO:0000256" key="1">
    <source>
        <dbReference type="SAM" id="SignalP"/>
    </source>
</evidence>
<evidence type="ECO:0000313" key="2">
    <source>
        <dbReference type="EMBL" id="CAG7837928.1"/>
    </source>
</evidence>
<reference evidence="2" key="1">
    <citation type="submission" date="2021-06" db="EMBL/GenBank/DDBJ databases">
        <authorList>
            <person name="Hodson N. C."/>
            <person name="Mongue J. A."/>
            <person name="Jaron S. K."/>
        </authorList>
    </citation>
    <scope>NUCLEOTIDE SEQUENCE</scope>
</reference>
<feature type="chain" id="PRO_5035164928" evidence="1">
    <location>
        <begin position="19"/>
        <end position="192"/>
    </location>
</feature>
<sequence length="192" mass="21902">MNIKALVLLFLATEAAVRKPLISSKEEAEYIALDTTRSLLPDPILVQKIEKDVALIRKQFPEVANTVYQGRKYTGKLKISEFSKDVEDKINRSKFGPIVSGKDGVIQFKEHFNPDVLSREIKKLTGVSADPIWIRPPDFGDIEYNRDDLTYTFREGLENCKPKCTANNYYIYQINSNGQITFDGEQATDIEY</sequence>
<name>A0A8J2PNQ3_9HEXA</name>
<accession>A0A8J2PNQ3</accession>
<proteinExistence type="predicted"/>
<dbReference type="EMBL" id="CAJVCH010571597">
    <property type="protein sequence ID" value="CAG7837928.1"/>
    <property type="molecule type" value="Genomic_DNA"/>
</dbReference>
<protein>
    <submittedName>
        <fullName evidence="2">Uncharacterized protein</fullName>
    </submittedName>
</protein>
<comment type="caution">
    <text evidence="2">The sequence shown here is derived from an EMBL/GenBank/DDBJ whole genome shotgun (WGS) entry which is preliminary data.</text>
</comment>
<keyword evidence="3" id="KW-1185">Reference proteome</keyword>
<dbReference type="AlphaFoldDB" id="A0A8J2PNQ3"/>
<feature type="signal peptide" evidence="1">
    <location>
        <begin position="1"/>
        <end position="18"/>
    </location>
</feature>